<name>A0A1L5F455_CLOKL</name>
<sequence length="63" mass="7462">MEDGVRQFIREKIIYLKKDKGVTYQFIADKAGITRYDVAHLAKDNRRLGIEKLSKLKEFILNY</sequence>
<dbReference type="OrthoDB" id="1929123at2"/>
<accession>A0A1L5F455</accession>
<evidence type="ECO:0008006" key="3">
    <source>
        <dbReference type="Google" id="ProtNLM"/>
    </source>
</evidence>
<dbReference type="AlphaFoldDB" id="A0A1L5F455"/>
<dbReference type="GO" id="GO:0003677">
    <property type="term" value="F:DNA binding"/>
    <property type="evidence" value="ECO:0007669"/>
    <property type="project" value="InterPro"/>
</dbReference>
<dbReference type="EMBL" id="CP018335">
    <property type="protein sequence ID" value="APM37801.1"/>
    <property type="molecule type" value="Genomic_DNA"/>
</dbReference>
<reference evidence="1 2" key="1">
    <citation type="submission" date="2016-12" db="EMBL/GenBank/DDBJ databases">
        <title>Complete genome sequence of Clostridium kluyveri JZZ isolated from the pit mud of a Chinese flavor liquor-making factory.</title>
        <authorList>
            <person name="Wang Y."/>
        </authorList>
    </citation>
    <scope>NUCLEOTIDE SEQUENCE [LARGE SCALE GENOMIC DNA]</scope>
    <source>
        <strain evidence="1 2">JZZ</strain>
    </source>
</reference>
<dbReference type="Proteomes" id="UP000184604">
    <property type="component" value="Chromosome"/>
</dbReference>
<protein>
    <recommendedName>
        <fullName evidence="3">HTH cro/C1-type domain-containing protein</fullName>
    </recommendedName>
</protein>
<evidence type="ECO:0000313" key="1">
    <source>
        <dbReference type="EMBL" id="APM37801.1"/>
    </source>
</evidence>
<dbReference type="RefSeq" id="WP_073537484.1">
    <property type="nucleotide sequence ID" value="NZ_CP018335.1"/>
</dbReference>
<gene>
    <name evidence="1" type="ORF">BS101_03100</name>
</gene>
<evidence type="ECO:0000313" key="2">
    <source>
        <dbReference type="Proteomes" id="UP000184604"/>
    </source>
</evidence>
<dbReference type="SUPFAM" id="SSF47413">
    <property type="entry name" value="lambda repressor-like DNA-binding domains"/>
    <property type="match status" value="1"/>
</dbReference>
<dbReference type="InterPro" id="IPR010982">
    <property type="entry name" value="Lambda_DNA-bd_dom_sf"/>
</dbReference>
<organism evidence="1 2">
    <name type="scientific">Clostridium kluyveri</name>
    <dbReference type="NCBI Taxonomy" id="1534"/>
    <lineage>
        <taxon>Bacteria</taxon>
        <taxon>Bacillati</taxon>
        <taxon>Bacillota</taxon>
        <taxon>Clostridia</taxon>
        <taxon>Eubacteriales</taxon>
        <taxon>Clostridiaceae</taxon>
        <taxon>Clostridium</taxon>
    </lineage>
</organism>
<proteinExistence type="predicted"/>